<dbReference type="VEuPathDB" id="FungiDB:MAN_01733"/>
<dbReference type="EMBL" id="AZNF01000002">
    <property type="protein sequence ID" value="KID69219.1"/>
    <property type="molecule type" value="Genomic_DNA"/>
</dbReference>
<reference evidence="2 3" key="1">
    <citation type="journal article" date="2014" name="Proc. Natl. Acad. Sci. U.S.A.">
        <title>Trajectory and genomic determinants of fungal-pathogen speciation and host adaptation.</title>
        <authorList>
            <person name="Hu X."/>
            <person name="Xiao G."/>
            <person name="Zheng P."/>
            <person name="Shang Y."/>
            <person name="Su Y."/>
            <person name="Zhang X."/>
            <person name="Liu X."/>
            <person name="Zhan S."/>
            <person name="St Leger R.J."/>
            <person name="Wang C."/>
        </authorList>
    </citation>
    <scope>NUCLEOTIDE SEQUENCE [LARGE SCALE GENOMIC DNA]</scope>
    <source>
        <strain evidence="2 3">ARSEF 549</strain>
    </source>
</reference>
<accession>A0A0B4GLS9</accession>
<dbReference type="HOGENOM" id="CLU_2590257_0_0_1"/>
<comment type="caution">
    <text evidence="2">The sequence shown here is derived from an EMBL/GenBank/DDBJ whole genome shotgun (WGS) entry which is preliminary data.</text>
</comment>
<keyword evidence="3" id="KW-1185">Reference proteome</keyword>
<dbReference type="Proteomes" id="UP000031186">
    <property type="component" value="Unassembled WGS sequence"/>
</dbReference>
<feature type="non-terminal residue" evidence="2">
    <location>
        <position position="1"/>
    </location>
</feature>
<protein>
    <submittedName>
        <fullName evidence="2">Uncharacterized protein</fullName>
    </submittedName>
</protein>
<sequence>MWNGPVVNLDWDKPTPPPGNGAQDQEKYVVYVKKTLVRDGQPDPGTLDQFLKDKLDMKLNKKGLNLTSPSLAEPTPSNNV</sequence>
<organism evidence="2 3">
    <name type="scientific">Metarhizium anisopliae (strain ARSEF 549)</name>
    <dbReference type="NCBI Taxonomy" id="3151832"/>
    <lineage>
        <taxon>Eukaryota</taxon>
        <taxon>Fungi</taxon>
        <taxon>Dikarya</taxon>
        <taxon>Ascomycota</taxon>
        <taxon>Pezizomycotina</taxon>
        <taxon>Sordariomycetes</taxon>
        <taxon>Hypocreomycetidae</taxon>
        <taxon>Hypocreales</taxon>
        <taxon>Clavicipitaceae</taxon>
        <taxon>Metarhizium</taxon>
    </lineage>
</organism>
<feature type="region of interest" description="Disordered" evidence="1">
    <location>
        <begin position="1"/>
        <end position="25"/>
    </location>
</feature>
<evidence type="ECO:0000256" key="1">
    <source>
        <dbReference type="SAM" id="MobiDB-lite"/>
    </source>
</evidence>
<gene>
    <name evidence="2" type="ORF">MAN_01733</name>
</gene>
<evidence type="ECO:0000313" key="3">
    <source>
        <dbReference type="Proteomes" id="UP000031186"/>
    </source>
</evidence>
<evidence type="ECO:0000313" key="2">
    <source>
        <dbReference type="EMBL" id="KID69219.1"/>
    </source>
</evidence>
<dbReference type="AlphaFoldDB" id="A0A0B4GLS9"/>
<proteinExistence type="predicted"/>
<name>A0A0B4GLS9_METAF</name>